<dbReference type="RefSeq" id="XP_024720861.1">
    <property type="nucleotide sequence ID" value="XM_024864019.1"/>
</dbReference>
<dbReference type="GeneID" id="36572100"/>
<name>A0A2T3B1U0_AMORE</name>
<keyword evidence="2" id="KW-1185">Reference proteome</keyword>
<sequence>MALYLRIRKSGRLIAYKSINRQCWPPTEEQIQHTYPIPLVLLPKDMEAKRRKA</sequence>
<accession>A0A2T3B1U0</accession>
<protein>
    <submittedName>
        <fullName evidence="1">Uncharacterized protein</fullName>
    </submittedName>
</protein>
<gene>
    <name evidence="1" type="ORF">M430DRAFT_19108</name>
</gene>
<dbReference type="OrthoDB" id="1898716at2759"/>
<dbReference type="InParanoid" id="A0A2T3B1U0"/>
<dbReference type="AlphaFoldDB" id="A0A2T3B1U0"/>
<proteinExistence type="predicted"/>
<evidence type="ECO:0000313" key="2">
    <source>
        <dbReference type="Proteomes" id="UP000241818"/>
    </source>
</evidence>
<evidence type="ECO:0000313" key="1">
    <source>
        <dbReference type="EMBL" id="PSS18509.1"/>
    </source>
</evidence>
<dbReference type="EMBL" id="KZ679011">
    <property type="protein sequence ID" value="PSS18509.1"/>
    <property type="molecule type" value="Genomic_DNA"/>
</dbReference>
<organism evidence="1 2">
    <name type="scientific">Amorphotheca resinae ATCC 22711</name>
    <dbReference type="NCBI Taxonomy" id="857342"/>
    <lineage>
        <taxon>Eukaryota</taxon>
        <taxon>Fungi</taxon>
        <taxon>Dikarya</taxon>
        <taxon>Ascomycota</taxon>
        <taxon>Pezizomycotina</taxon>
        <taxon>Leotiomycetes</taxon>
        <taxon>Helotiales</taxon>
        <taxon>Amorphothecaceae</taxon>
        <taxon>Amorphotheca</taxon>
    </lineage>
</organism>
<dbReference type="Proteomes" id="UP000241818">
    <property type="component" value="Unassembled WGS sequence"/>
</dbReference>
<reference evidence="1 2" key="1">
    <citation type="journal article" date="2018" name="New Phytol.">
        <title>Comparative genomics and transcriptomics depict ericoid mycorrhizal fungi as versatile saprotrophs and plant mutualists.</title>
        <authorList>
            <person name="Martino E."/>
            <person name="Morin E."/>
            <person name="Grelet G.A."/>
            <person name="Kuo A."/>
            <person name="Kohler A."/>
            <person name="Daghino S."/>
            <person name="Barry K.W."/>
            <person name="Cichocki N."/>
            <person name="Clum A."/>
            <person name="Dockter R.B."/>
            <person name="Hainaut M."/>
            <person name="Kuo R.C."/>
            <person name="LaButti K."/>
            <person name="Lindahl B.D."/>
            <person name="Lindquist E.A."/>
            <person name="Lipzen A."/>
            <person name="Khouja H.R."/>
            <person name="Magnuson J."/>
            <person name="Murat C."/>
            <person name="Ohm R.A."/>
            <person name="Singer S.W."/>
            <person name="Spatafora J.W."/>
            <person name="Wang M."/>
            <person name="Veneault-Fourrey C."/>
            <person name="Henrissat B."/>
            <person name="Grigoriev I.V."/>
            <person name="Martin F.M."/>
            <person name="Perotto S."/>
        </authorList>
    </citation>
    <scope>NUCLEOTIDE SEQUENCE [LARGE SCALE GENOMIC DNA]</scope>
    <source>
        <strain evidence="1 2">ATCC 22711</strain>
    </source>
</reference>